<name>K3YD11_SETIT</name>
<sequence length="215" mass="24019">MLDVISFSLTCKSLESVCKTLRATILKSGRAILVTYQPDQDGWGIEDDLKIGKFGLHDVSNALSFCFTTNTSLDLELLNQITKTKVTLPSFGNNLSGIELPSYRELSVIFPPFARDVWCIVLSRTPSHKDGYEAIALFSDGLLTYTTQGEHVWRVLKNPTDHDDNAYNHYPEVFFDIIVYHGWVIVVEEDGDIFAWDMRGSGIDGISVISPLPSP</sequence>
<evidence type="ECO:0000313" key="2">
    <source>
        <dbReference type="EnsemblPlants" id="KQK96392"/>
    </source>
</evidence>
<dbReference type="InParanoid" id="K3YD11"/>
<feature type="domain" description="KIB1-4 beta-propeller" evidence="1">
    <location>
        <begin position="65"/>
        <end position="202"/>
    </location>
</feature>
<dbReference type="EMBL" id="AGNK02004112">
    <property type="status" value="NOT_ANNOTATED_CDS"/>
    <property type="molecule type" value="Genomic_DNA"/>
</dbReference>
<evidence type="ECO:0000313" key="3">
    <source>
        <dbReference type="Proteomes" id="UP000004995"/>
    </source>
</evidence>
<dbReference type="Gramene" id="KQK96392">
    <property type="protein sequence ID" value="KQK96392"/>
    <property type="gene ID" value="SETIT_012114mg"/>
</dbReference>
<proteinExistence type="predicted"/>
<keyword evidence="3" id="KW-1185">Reference proteome</keyword>
<evidence type="ECO:0000259" key="1">
    <source>
        <dbReference type="Pfam" id="PF03478"/>
    </source>
</evidence>
<dbReference type="Proteomes" id="UP000004995">
    <property type="component" value="Unassembled WGS sequence"/>
</dbReference>
<accession>K3YD11</accession>
<reference evidence="2" key="2">
    <citation type="submission" date="2018-08" db="UniProtKB">
        <authorList>
            <consortium name="EnsemblPlants"/>
        </authorList>
    </citation>
    <scope>IDENTIFICATION</scope>
    <source>
        <strain evidence="2">Yugu1</strain>
    </source>
</reference>
<reference evidence="3" key="1">
    <citation type="journal article" date="2012" name="Nat. Biotechnol.">
        <title>Reference genome sequence of the model plant Setaria.</title>
        <authorList>
            <person name="Bennetzen J.L."/>
            <person name="Schmutz J."/>
            <person name="Wang H."/>
            <person name="Percifield R."/>
            <person name="Hawkins J."/>
            <person name="Pontaroli A.C."/>
            <person name="Estep M."/>
            <person name="Feng L."/>
            <person name="Vaughn J.N."/>
            <person name="Grimwood J."/>
            <person name="Jenkins J."/>
            <person name="Barry K."/>
            <person name="Lindquist E."/>
            <person name="Hellsten U."/>
            <person name="Deshpande S."/>
            <person name="Wang X."/>
            <person name="Wu X."/>
            <person name="Mitros T."/>
            <person name="Triplett J."/>
            <person name="Yang X."/>
            <person name="Ye C.Y."/>
            <person name="Mauro-Herrera M."/>
            <person name="Wang L."/>
            <person name="Li P."/>
            <person name="Sharma M."/>
            <person name="Sharma R."/>
            <person name="Ronald P.C."/>
            <person name="Panaud O."/>
            <person name="Kellogg E.A."/>
            <person name="Brutnell T.P."/>
            <person name="Doust A.N."/>
            <person name="Tuskan G.A."/>
            <person name="Rokhsar D."/>
            <person name="Devos K.M."/>
        </authorList>
    </citation>
    <scope>NUCLEOTIDE SEQUENCE [LARGE SCALE GENOMIC DNA]</scope>
    <source>
        <strain evidence="3">cv. Yugu1</strain>
    </source>
</reference>
<organism evidence="2 3">
    <name type="scientific">Setaria italica</name>
    <name type="common">Foxtail millet</name>
    <name type="synonym">Panicum italicum</name>
    <dbReference type="NCBI Taxonomy" id="4555"/>
    <lineage>
        <taxon>Eukaryota</taxon>
        <taxon>Viridiplantae</taxon>
        <taxon>Streptophyta</taxon>
        <taxon>Embryophyta</taxon>
        <taxon>Tracheophyta</taxon>
        <taxon>Spermatophyta</taxon>
        <taxon>Magnoliopsida</taxon>
        <taxon>Liliopsida</taxon>
        <taxon>Poales</taxon>
        <taxon>Poaceae</taxon>
        <taxon>PACMAD clade</taxon>
        <taxon>Panicoideae</taxon>
        <taxon>Panicodae</taxon>
        <taxon>Paniceae</taxon>
        <taxon>Cenchrinae</taxon>
        <taxon>Setaria</taxon>
    </lineage>
</organism>
<dbReference type="InterPro" id="IPR005174">
    <property type="entry name" value="KIB1-4_b-propeller"/>
</dbReference>
<dbReference type="AlphaFoldDB" id="K3YD11"/>
<dbReference type="HOGENOM" id="CLU_1285219_0_0_1"/>
<dbReference type="EnsemblPlants" id="KQK96392">
    <property type="protein sequence ID" value="KQK96392"/>
    <property type="gene ID" value="SETIT_012114mg"/>
</dbReference>
<dbReference type="Pfam" id="PF03478">
    <property type="entry name" value="Beta-prop_KIB1-4"/>
    <property type="match status" value="1"/>
</dbReference>
<protein>
    <recommendedName>
        <fullName evidence="1">KIB1-4 beta-propeller domain-containing protein</fullName>
    </recommendedName>
</protein>